<feature type="domain" description="DUF4434" evidence="1">
    <location>
        <begin position="14"/>
        <end position="293"/>
    </location>
</feature>
<dbReference type="EMBL" id="VSSQ01012402">
    <property type="protein sequence ID" value="MPM49156.1"/>
    <property type="molecule type" value="Genomic_DNA"/>
</dbReference>
<evidence type="ECO:0000259" key="1">
    <source>
        <dbReference type="Pfam" id="PF14488"/>
    </source>
</evidence>
<dbReference type="Gene3D" id="3.20.20.80">
    <property type="entry name" value="Glycosidases"/>
    <property type="match status" value="1"/>
</dbReference>
<protein>
    <recommendedName>
        <fullName evidence="1">DUF4434 domain-containing protein</fullName>
    </recommendedName>
</protein>
<dbReference type="InterPro" id="IPR017853">
    <property type="entry name" value="GH"/>
</dbReference>
<dbReference type="SUPFAM" id="SSF51445">
    <property type="entry name" value="(Trans)glycosidases"/>
    <property type="match status" value="1"/>
</dbReference>
<comment type="caution">
    <text evidence="2">The sequence shown here is derived from an EMBL/GenBank/DDBJ whole genome shotgun (WGS) entry which is preliminary data.</text>
</comment>
<name>A0A645A8A6_9ZZZZ</name>
<reference evidence="2" key="1">
    <citation type="submission" date="2019-08" db="EMBL/GenBank/DDBJ databases">
        <authorList>
            <person name="Kucharzyk K."/>
            <person name="Murdoch R.W."/>
            <person name="Higgins S."/>
            <person name="Loffler F."/>
        </authorList>
    </citation>
    <scope>NUCLEOTIDE SEQUENCE</scope>
</reference>
<dbReference type="AlphaFoldDB" id="A0A645A8A6"/>
<dbReference type="InterPro" id="IPR027849">
    <property type="entry name" value="DUF4434"/>
</dbReference>
<accession>A0A645A8A6</accession>
<organism evidence="2">
    <name type="scientific">bioreactor metagenome</name>
    <dbReference type="NCBI Taxonomy" id="1076179"/>
    <lineage>
        <taxon>unclassified sequences</taxon>
        <taxon>metagenomes</taxon>
        <taxon>ecological metagenomes</taxon>
    </lineage>
</organism>
<dbReference type="Pfam" id="PF14488">
    <property type="entry name" value="DUF4434"/>
    <property type="match status" value="1"/>
</dbReference>
<sequence>MVLAGCKTVQVTGGSFLQPWQEHMNWTPERWRSVLTGMHELGCDSLFLQWVGIEGESAQQWDARGRMLQRLLDEAAKLGMYVHIGLPYNENWWTAITQSDAQVANYLQAIGQNCINYMRSVTWQKHSAFGGWYIPYEIEQYDWGRTQARVDMITTWLKGLSDVAIETSGREPSVSTYFSEMGTGQQLANMWSYILDRVIIRPMIQDGVGVSGMKNYDNLEPLRQMLLKRGANFDLIVELFEMKPNAANVTGQFQAQTASLERLRSQWEIAQGYGSRRIVAFALEPWASQDSPEGVQLRSVWKNTMRTQQQQQ</sequence>
<proteinExistence type="predicted"/>
<evidence type="ECO:0000313" key="2">
    <source>
        <dbReference type="EMBL" id="MPM49156.1"/>
    </source>
</evidence>
<gene>
    <name evidence="2" type="ORF">SDC9_95884</name>
</gene>